<protein>
    <submittedName>
        <fullName evidence="2">Uncharacterized protein</fullName>
    </submittedName>
</protein>
<feature type="coiled-coil region" evidence="1">
    <location>
        <begin position="16"/>
        <end position="86"/>
    </location>
</feature>
<keyword evidence="1" id="KW-0175">Coiled coil</keyword>
<dbReference type="EMBL" id="BEXD01001847">
    <property type="protein sequence ID" value="GBB96015.1"/>
    <property type="molecule type" value="Genomic_DNA"/>
</dbReference>
<evidence type="ECO:0000313" key="3">
    <source>
        <dbReference type="Proteomes" id="UP000247702"/>
    </source>
</evidence>
<proteinExistence type="predicted"/>
<dbReference type="AlphaFoldDB" id="A0A2Z6R244"/>
<evidence type="ECO:0000256" key="1">
    <source>
        <dbReference type="SAM" id="Coils"/>
    </source>
</evidence>
<reference evidence="2 3" key="1">
    <citation type="submission" date="2017-11" db="EMBL/GenBank/DDBJ databases">
        <title>The genome of Rhizophagus clarus HR1 reveals common genetic basis of auxotrophy among arbuscular mycorrhizal fungi.</title>
        <authorList>
            <person name="Kobayashi Y."/>
        </authorList>
    </citation>
    <scope>NUCLEOTIDE SEQUENCE [LARGE SCALE GENOMIC DNA]</scope>
    <source>
        <strain evidence="2 3">HR1</strain>
    </source>
</reference>
<organism evidence="2 3">
    <name type="scientific">Rhizophagus clarus</name>
    <dbReference type="NCBI Taxonomy" id="94130"/>
    <lineage>
        <taxon>Eukaryota</taxon>
        <taxon>Fungi</taxon>
        <taxon>Fungi incertae sedis</taxon>
        <taxon>Mucoromycota</taxon>
        <taxon>Glomeromycotina</taxon>
        <taxon>Glomeromycetes</taxon>
        <taxon>Glomerales</taxon>
        <taxon>Glomeraceae</taxon>
        <taxon>Rhizophagus</taxon>
    </lineage>
</organism>
<sequence length="197" mass="22764">MGPFLYRGNNATQEFVQKLDQELIEINNVLAIKRERKVTEEDKKKFAEADTCWICKGKFAIDTEEIERLESKIVSLNEKLEKFNKKSAEYSGIKTTIEKATKAIASEKAKANKVWNHCHITGKFRGSAHRDCNFKLQIEPWKIPIPVVFHNFRSYDSHLVCESVGHSVNAHQIKVIAETFERYKSMKVGQLKYIDSQ</sequence>
<gene>
    <name evidence="2" type="ORF">RclHR1_26600002</name>
</gene>
<name>A0A2Z6R244_9GLOM</name>
<dbReference type="SUPFAM" id="SSF54060">
    <property type="entry name" value="His-Me finger endonucleases"/>
    <property type="match status" value="1"/>
</dbReference>
<evidence type="ECO:0000313" key="2">
    <source>
        <dbReference type="EMBL" id="GBB96015.1"/>
    </source>
</evidence>
<dbReference type="Proteomes" id="UP000247702">
    <property type="component" value="Unassembled WGS sequence"/>
</dbReference>
<accession>A0A2Z6R244</accession>
<dbReference type="InterPro" id="IPR044925">
    <property type="entry name" value="His-Me_finger_sf"/>
</dbReference>
<comment type="caution">
    <text evidence="2">The sequence shown here is derived from an EMBL/GenBank/DDBJ whole genome shotgun (WGS) entry which is preliminary data.</text>
</comment>
<keyword evidence="3" id="KW-1185">Reference proteome</keyword>